<reference evidence="2" key="1">
    <citation type="submission" date="2017-07" db="EMBL/GenBank/DDBJ databases">
        <title>Taro Niue Genome Assembly and Annotation.</title>
        <authorList>
            <person name="Atibalentja N."/>
            <person name="Keating K."/>
            <person name="Fields C.J."/>
        </authorList>
    </citation>
    <scope>NUCLEOTIDE SEQUENCE</scope>
    <source>
        <strain evidence="2">Niue_2</strain>
        <tissue evidence="2">Leaf</tissue>
    </source>
</reference>
<evidence type="ECO:0000256" key="1">
    <source>
        <dbReference type="SAM" id="MobiDB-lite"/>
    </source>
</evidence>
<feature type="compositionally biased region" description="Basic and acidic residues" evidence="1">
    <location>
        <begin position="114"/>
        <end position="123"/>
    </location>
</feature>
<accession>A0A843XTS6</accession>
<name>A0A843XTS6_COLES</name>
<dbReference type="EMBL" id="NMUH01012896">
    <property type="protein sequence ID" value="MQM22430.1"/>
    <property type="molecule type" value="Genomic_DNA"/>
</dbReference>
<keyword evidence="3" id="KW-1185">Reference proteome</keyword>
<gene>
    <name evidence="2" type="ORF">Taro_055482</name>
</gene>
<evidence type="ECO:0000313" key="2">
    <source>
        <dbReference type="EMBL" id="MQM22430.1"/>
    </source>
</evidence>
<sequence length="163" mass="18326">MDAKNMLTATPLPPTHSRRHTPGRQPTVDVQRTEHQHRSITNLGKDPIRNTQHKSHWSRTSNRAETPGASREHRPPIRYSPPDLPLLRASRPSHVLPSTAESSEEAQGYRWVKRSGEGGERRRLGLPLKTQAPQVNVNLCAANQNVTTRRPHCSPPSSCNRTH</sequence>
<dbReference type="Proteomes" id="UP000652761">
    <property type="component" value="Unassembled WGS sequence"/>
</dbReference>
<proteinExistence type="predicted"/>
<protein>
    <submittedName>
        <fullName evidence="2">Uncharacterized protein</fullName>
    </submittedName>
</protein>
<dbReference type="AlphaFoldDB" id="A0A843XTS6"/>
<organism evidence="2 3">
    <name type="scientific">Colocasia esculenta</name>
    <name type="common">Wild taro</name>
    <name type="synonym">Arum esculentum</name>
    <dbReference type="NCBI Taxonomy" id="4460"/>
    <lineage>
        <taxon>Eukaryota</taxon>
        <taxon>Viridiplantae</taxon>
        <taxon>Streptophyta</taxon>
        <taxon>Embryophyta</taxon>
        <taxon>Tracheophyta</taxon>
        <taxon>Spermatophyta</taxon>
        <taxon>Magnoliopsida</taxon>
        <taxon>Liliopsida</taxon>
        <taxon>Araceae</taxon>
        <taxon>Aroideae</taxon>
        <taxon>Colocasieae</taxon>
        <taxon>Colocasia</taxon>
    </lineage>
</organism>
<evidence type="ECO:0000313" key="3">
    <source>
        <dbReference type="Proteomes" id="UP000652761"/>
    </source>
</evidence>
<comment type="caution">
    <text evidence="2">The sequence shown here is derived from an EMBL/GenBank/DDBJ whole genome shotgun (WGS) entry which is preliminary data.</text>
</comment>
<feature type="region of interest" description="Disordered" evidence="1">
    <location>
        <begin position="1"/>
        <end position="123"/>
    </location>
</feature>